<dbReference type="Proteomes" id="UP000253436">
    <property type="component" value="Unassembled WGS sequence"/>
</dbReference>
<evidence type="ECO:0000313" key="1">
    <source>
        <dbReference type="EMBL" id="RCW90907.1"/>
    </source>
</evidence>
<dbReference type="PRINTS" id="PR00413">
    <property type="entry name" value="HADHALOGNASE"/>
</dbReference>
<dbReference type="EMBL" id="QPJO01000004">
    <property type="protein sequence ID" value="RCW90907.1"/>
    <property type="molecule type" value="Genomic_DNA"/>
</dbReference>
<dbReference type="InterPro" id="IPR006439">
    <property type="entry name" value="HAD-SF_hydro_IA"/>
</dbReference>
<dbReference type="NCBIfam" id="TIGR01549">
    <property type="entry name" value="HAD-SF-IA-v1"/>
    <property type="match status" value="1"/>
</dbReference>
<dbReference type="PANTHER" id="PTHR43611:SF3">
    <property type="entry name" value="FLAVIN MONONUCLEOTIDE HYDROLASE 1, CHLOROPLATIC"/>
    <property type="match status" value="1"/>
</dbReference>
<name>A0A368ZFK7_9FLAO</name>
<organism evidence="1 2">
    <name type="scientific">Winogradskyella arenosi</name>
    <dbReference type="NCBI Taxonomy" id="533325"/>
    <lineage>
        <taxon>Bacteria</taxon>
        <taxon>Pseudomonadati</taxon>
        <taxon>Bacteroidota</taxon>
        <taxon>Flavobacteriia</taxon>
        <taxon>Flavobacteriales</taxon>
        <taxon>Flavobacteriaceae</taxon>
        <taxon>Winogradskyella</taxon>
    </lineage>
</organism>
<dbReference type="PANTHER" id="PTHR43611">
    <property type="entry name" value="ALPHA-D-GLUCOSE 1-PHOSPHATE PHOSPHATASE"/>
    <property type="match status" value="1"/>
</dbReference>
<dbReference type="SUPFAM" id="SSF56784">
    <property type="entry name" value="HAD-like"/>
    <property type="match status" value="1"/>
</dbReference>
<dbReference type="CDD" id="cd02603">
    <property type="entry name" value="HAD_sEH-N_like"/>
    <property type="match status" value="1"/>
</dbReference>
<sequence>MIKTLIFDFGDVFINLDKQGALQNALNVFQLKALDAEINATNECYEMGKMSTEAFIQFYKTRFPHLDEQKLVEVWNSILKDFPEHRLEFIQNLAQQKQYKLILLSNTNHLHIDAVKASVPFFKAFKNCFDVFYLSQEIQFRKPNADIFEFVLKENNLIAEECLFIDDTKANTDTAERLGFHTWNIDETQEDVVTLFETKKDLF</sequence>
<dbReference type="NCBIfam" id="TIGR01509">
    <property type="entry name" value="HAD-SF-IA-v3"/>
    <property type="match status" value="1"/>
</dbReference>
<keyword evidence="2" id="KW-1185">Reference proteome</keyword>
<dbReference type="InterPro" id="IPR023198">
    <property type="entry name" value="PGP-like_dom2"/>
</dbReference>
<reference evidence="1 2" key="1">
    <citation type="submission" date="2018-07" db="EMBL/GenBank/DDBJ databases">
        <title>Genomic Encyclopedia of Type Strains, Phase III (KMG-III): the genomes of soil and plant-associated and newly described type strains.</title>
        <authorList>
            <person name="Whitman W."/>
        </authorList>
    </citation>
    <scope>NUCLEOTIDE SEQUENCE [LARGE SCALE GENOMIC DNA]</scope>
    <source>
        <strain evidence="1 2">CECT 7958</strain>
    </source>
</reference>
<evidence type="ECO:0000313" key="2">
    <source>
        <dbReference type="Proteomes" id="UP000253436"/>
    </source>
</evidence>
<accession>A0A368ZFK7</accession>
<dbReference type="Pfam" id="PF00702">
    <property type="entry name" value="Hydrolase"/>
    <property type="match status" value="1"/>
</dbReference>
<dbReference type="RefSeq" id="WP_114310467.1">
    <property type="nucleotide sequence ID" value="NZ_QPJO01000004.1"/>
</dbReference>
<gene>
    <name evidence="1" type="ORF">DFQ08_104307</name>
</gene>
<dbReference type="SFLD" id="SFLDS00003">
    <property type="entry name" value="Haloacid_Dehalogenase"/>
    <property type="match status" value="1"/>
</dbReference>
<dbReference type="AlphaFoldDB" id="A0A368ZFK7"/>
<proteinExistence type="predicted"/>
<dbReference type="InterPro" id="IPR036412">
    <property type="entry name" value="HAD-like_sf"/>
</dbReference>
<comment type="caution">
    <text evidence="1">The sequence shown here is derived from an EMBL/GenBank/DDBJ whole genome shotgun (WGS) entry which is preliminary data.</text>
</comment>
<dbReference type="OrthoDB" id="9797415at2"/>
<dbReference type="InterPro" id="IPR023214">
    <property type="entry name" value="HAD_sf"/>
</dbReference>
<dbReference type="GO" id="GO:0016787">
    <property type="term" value="F:hydrolase activity"/>
    <property type="evidence" value="ECO:0007669"/>
    <property type="project" value="UniProtKB-KW"/>
</dbReference>
<dbReference type="Gene3D" id="3.40.50.1000">
    <property type="entry name" value="HAD superfamily/HAD-like"/>
    <property type="match status" value="1"/>
</dbReference>
<dbReference type="SFLD" id="SFLDG01129">
    <property type="entry name" value="C1.5:_HAD__Beta-PGM__Phosphata"/>
    <property type="match status" value="1"/>
</dbReference>
<protein>
    <submittedName>
        <fullName evidence="1">Putative hydrolase of the HAD superfamily</fullName>
    </submittedName>
</protein>
<keyword evidence="1" id="KW-0378">Hydrolase</keyword>
<dbReference type="Gene3D" id="1.10.150.240">
    <property type="entry name" value="Putative phosphatase, domain 2"/>
    <property type="match status" value="1"/>
</dbReference>